<proteinExistence type="predicted"/>
<evidence type="ECO:0000313" key="2">
    <source>
        <dbReference type="Proteomes" id="UP000805193"/>
    </source>
</evidence>
<dbReference type="Proteomes" id="UP000805193">
    <property type="component" value="Unassembled WGS sequence"/>
</dbReference>
<evidence type="ECO:0000313" key="1">
    <source>
        <dbReference type="EMBL" id="KAG0418247.1"/>
    </source>
</evidence>
<protein>
    <submittedName>
        <fullName evidence="1">Uncharacterized protein</fullName>
    </submittedName>
</protein>
<reference evidence="1 2" key="1">
    <citation type="journal article" date="2020" name="Cell">
        <title>Large-Scale Comparative Analyses of Tick Genomes Elucidate Their Genetic Diversity and Vector Capacities.</title>
        <authorList>
            <consortium name="Tick Genome and Microbiome Consortium (TIGMIC)"/>
            <person name="Jia N."/>
            <person name="Wang J."/>
            <person name="Shi W."/>
            <person name="Du L."/>
            <person name="Sun Y."/>
            <person name="Zhan W."/>
            <person name="Jiang J.F."/>
            <person name="Wang Q."/>
            <person name="Zhang B."/>
            <person name="Ji P."/>
            <person name="Bell-Sakyi L."/>
            <person name="Cui X.M."/>
            <person name="Yuan T.T."/>
            <person name="Jiang B.G."/>
            <person name="Yang W.F."/>
            <person name="Lam T.T."/>
            <person name="Chang Q.C."/>
            <person name="Ding S.J."/>
            <person name="Wang X.J."/>
            <person name="Zhu J.G."/>
            <person name="Ruan X.D."/>
            <person name="Zhao L."/>
            <person name="Wei J.T."/>
            <person name="Ye R.Z."/>
            <person name="Que T.C."/>
            <person name="Du C.H."/>
            <person name="Zhou Y.H."/>
            <person name="Cheng J.X."/>
            <person name="Dai P.F."/>
            <person name="Guo W.B."/>
            <person name="Han X.H."/>
            <person name="Huang E.J."/>
            <person name="Li L.F."/>
            <person name="Wei W."/>
            <person name="Gao Y.C."/>
            <person name="Liu J.Z."/>
            <person name="Shao H.Z."/>
            <person name="Wang X."/>
            <person name="Wang C.C."/>
            <person name="Yang T.C."/>
            <person name="Huo Q.B."/>
            <person name="Li W."/>
            <person name="Chen H.Y."/>
            <person name="Chen S.E."/>
            <person name="Zhou L.G."/>
            <person name="Ni X.B."/>
            <person name="Tian J.H."/>
            <person name="Sheng Y."/>
            <person name="Liu T."/>
            <person name="Pan Y.S."/>
            <person name="Xia L.Y."/>
            <person name="Li J."/>
            <person name="Zhao F."/>
            <person name="Cao W.C."/>
        </authorList>
    </citation>
    <scope>NUCLEOTIDE SEQUENCE [LARGE SCALE GENOMIC DNA]</scope>
    <source>
        <strain evidence="1">Iper-2018</strain>
    </source>
</reference>
<dbReference type="EMBL" id="JABSTQ010010752">
    <property type="protein sequence ID" value="KAG0418247.1"/>
    <property type="molecule type" value="Genomic_DNA"/>
</dbReference>
<keyword evidence="2" id="KW-1185">Reference proteome</keyword>
<organism evidence="1 2">
    <name type="scientific">Ixodes persulcatus</name>
    <name type="common">Taiga tick</name>
    <dbReference type="NCBI Taxonomy" id="34615"/>
    <lineage>
        <taxon>Eukaryota</taxon>
        <taxon>Metazoa</taxon>
        <taxon>Ecdysozoa</taxon>
        <taxon>Arthropoda</taxon>
        <taxon>Chelicerata</taxon>
        <taxon>Arachnida</taxon>
        <taxon>Acari</taxon>
        <taxon>Parasitiformes</taxon>
        <taxon>Ixodida</taxon>
        <taxon>Ixodoidea</taxon>
        <taxon>Ixodidae</taxon>
        <taxon>Ixodinae</taxon>
        <taxon>Ixodes</taxon>
    </lineage>
</organism>
<sequence length="532" mass="58313">MRAIGCPSTSFRTLSTYYEKKTCPRSSTASTRLSLYLFRLGKAPKIEDLLGKLNFSDDEVDQVRRGLGLNAELQMPAFCQIGGILAKEMSADAAAVVAINTAIDRQELDLLLEALSAPSAQLREVHSENVSRYQAVLEKAKPDEVGQHGNPEPGVCVIEAEDLDRFRALVLSRPDLGIQDVVADNVPAYFQVLLKIRDDAYSNNNVFSLLRSDLQIAIHLANEKVEEETRVEEAVEAINVCLDCDEANNTLEALRDPGANLPLVYPLAALLYHSEFSFIRKEAGHNLCHEELVGGVRILNAIAEINFALKSNGTFNLVECLENPNAHIADVRPQNHDRYAAALAAALVEKTKLSPAVVFLTHIDIQDIVSIVNAKVDNELSHEQALELINEAVMSSSANLVLEALLNPAATILHVSRDHVLLYQDLLFLKLQSLEERPLTEDDVQGVVDTANQVAVEASNMCIGLATLNVGVCNQVVEDVRSGLESLKIVELRTDATESYLKELQKYFQGSLVMGLPSSGSVTLFDHDCFST</sequence>
<name>A0AC60PE42_IXOPE</name>
<gene>
    <name evidence="1" type="ORF">HPB47_005002</name>
</gene>
<accession>A0AC60PE42</accession>
<comment type="caution">
    <text evidence="1">The sequence shown here is derived from an EMBL/GenBank/DDBJ whole genome shotgun (WGS) entry which is preliminary data.</text>
</comment>